<accession>A0A6C0J7P5</accession>
<organism evidence="1">
    <name type="scientific">viral metagenome</name>
    <dbReference type="NCBI Taxonomy" id="1070528"/>
    <lineage>
        <taxon>unclassified sequences</taxon>
        <taxon>metagenomes</taxon>
        <taxon>organismal metagenomes</taxon>
    </lineage>
</organism>
<reference evidence="1" key="1">
    <citation type="journal article" date="2020" name="Nature">
        <title>Giant virus diversity and host interactions through global metagenomics.</title>
        <authorList>
            <person name="Schulz F."/>
            <person name="Roux S."/>
            <person name="Paez-Espino D."/>
            <person name="Jungbluth S."/>
            <person name="Walsh D.A."/>
            <person name="Denef V.J."/>
            <person name="McMahon K.D."/>
            <person name="Konstantinidis K.T."/>
            <person name="Eloe-Fadrosh E.A."/>
            <person name="Kyrpides N.C."/>
            <person name="Woyke T."/>
        </authorList>
    </citation>
    <scope>NUCLEOTIDE SEQUENCE</scope>
    <source>
        <strain evidence="1">GVMAG-M-3300025860-20</strain>
    </source>
</reference>
<name>A0A6C0J7P5_9ZZZZ</name>
<proteinExistence type="predicted"/>
<dbReference type="EMBL" id="MN740328">
    <property type="protein sequence ID" value="QHU00567.1"/>
    <property type="molecule type" value="Genomic_DNA"/>
</dbReference>
<evidence type="ECO:0000313" key="1">
    <source>
        <dbReference type="EMBL" id="QHU00567.1"/>
    </source>
</evidence>
<dbReference type="AlphaFoldDB" id="A0A6C0J7P5"/>
<protein>
    <submittedName>
        <fullName evidence="1">Uncharacterized protein</fullName>
    </submittedName>
</protein>
<sequence length="121" mass="14946">MNELILCLILLLNAITFIAWKNYIDLKVIKQYNNELKINNELRIKNDRELKNTNTKKNKNLRHHAKQNNHVQRFCSKLSGHCEVYPWWRFNNWMTPLTLPTRNYHWGWRSRRYYNPYLGWL</sequence>